<dbReference type="Gene3D" id="3.20.20.140">
    <property type="entry name" value="Metal-dependent hydrolases"/>
    <property type="match status" value="1"/>
</dbReference>
<evidence type="ECO:0000313" key="7">
    <source>
        <dbReference type="Proteomes" id="UP000078084"/>
    </source>
</evidence>
<dbReference type="GO" id="GO:0046872">
    <property type="term" value="F:metal ion binding"/>
    <property type="evidence" value="ECO:0007669"/>
    <property type="project" value="UniProtKB-KW"/>
</dbReference>
<dbReference type="Proteomes" id="UP000078084">
    <property type="component" value="Unassembled WGS sequence"/>
</dbReference>
<feature type="binding site" evidence="4">
    <location>
        <position position="96"/>
    </location>
    <ligand>
        <name>a divalent metal cation</name>
        <dbReference type="ChEBI" id="CHEBI:60240"/>
        <label>1</label>
    </ligand>
</feature>
<keyword evidence="5" id="KW-0812">Transmembrane</keyword>
<keyword evidence="7" id="KW-1185">Reference proteome</keyword>
<dbReference type="PATRIC" id="fig|206506.3.peg.1124"/>
<dbReference type="PANTHER" id="PTHR46124">
    <property type="entry name" value="D-AMINOACYL-TRNA DEACYLASE"/>
    <property type="match status" value="1"/>
</dbReference>
<evidence type="ECO:0000256" key="4">
    <source>
        <dbReference type="PIRSR" id="PIRSR005902-1"/>
    </source>
</evidence>
<keyword evidence="5" id="KW-1133">Transmembrane helix</keyword>
<gene>
    <name evidence="6" type="ORF">AAV32_05245</name>
</gene>
<feature type="binding site" evidence="4">
    <location>
        <position position="6"/>
    </location>
    <ligand>
        <name>a divalent metal cation</name>
        <dbReference type="ChEBI" id="CHEBI:60240"/>
        <label>1</label>
    </ligand>
</feature>
<dbReference type="RefSeq" id="WP_068368487.1">
    <property type="nucleotide sequence ID" value="NZ_LBNE01000002.1"/>
</dbReference>
<dbReference type="SUPFAM" id="SSF51556">
    <property type="entry name" value="Metallo-dependent hydrolases"/>
    <property type="match status" value="1"/>
</dbReference>
<evidence type="ECO:0000256" key="2">
    <source>
        <dbReference type="ARBA" id="ARBA00022723"/>
    </source>
</evidence>
<evidence type="ECO:0000256" key="5">
    <source>
        <dbReference type="SAM" id="Phobius"/>
    </source>
</evidence>
<feature type="binding site" evidence="4">
    <location>
        <position position="159"/>
    </location>
    <ligand>
        <name>a divalent metal cation</name>
        <dbReference type="ChEBI" id="CHEBI:60240"/>
        <label>2</label>
    </ligand>
</feature>
<sequence>MLIDTHCHLDAPELRPDRREVIAAAGAAGVAGIVIPAVARSNFNAVRRLAHAMPGGAYALGIHPLYVGQAGKDDLLRLRQELLARKDDPRLVAIGEIGLDFFVPGLAEGEARERQEFFYQVQLDLALETGLPVLLHVRRSQDVLLKHLRRRAAIGGIAHAFNGSAQQAEMFIRQGFALGIGGAMTYARALQIRRLAAAVPLAHLVLETDAPDIPPAWLVAPERRNTPAQVARIAAELAQLRGLTVEDVIDATGATACRVLPRLGRLLSAPGQALAGVDG</sequence>
<dbReference type="AlphaFoldDB" id="A0A171KU98"/>
<comment type="similarity">
    <text evidence="1">Belongs to the metallo-dependent hydrolases superfamily. TatD-type hydrolase family.</text>
</comment>
<dbReference type="PROSITE" id="PS01091">
    <property type="entry name" value="TATD_3"/>
    <property type="match status" value="1"/>
</dbReference>
<proteinExistence type="inferred from homology"/>
<dbReference type="PANTHER" id="PTHR46124:SF2">
    <property type="entry name" value="D-AMINOACYL-TRNA DEACYLASE"/>
    <property type="match status" value="1"/>
</dbReference>
<comment type="caution">
    <text evidence="6">The sequence shown here is derived from an EMBL/GenBank/DDBJ whole genome shotgun (WGS) entry which is preliminary data.</text>
</comment>
<dbReference type="PROSITE" id="PS01137">
    <property type="entry name" value="TATD_1"/>
    <property type="match status" value="1"/>
</dbReference>
<feature type="binding site" evidence="4">
    <location>
        <position position="209"/>
    </location>
    <ligand>
        <name>a divalent metal cation</name>
        <dbReference type="ChEBI" id="CHEBI:60240"/>
        <label>1</label>
    </ligand>
</feature>
<keyword evidence="5" id="KW-0472">Membrane</keyword>
<dbReference type="Pfam" id="PF01026">
    <property type="entry name" value="TatD_DNase"/>
    <property type="match status" value="1"/>
</dbReference>
<evidence type="ECO:0000256" key="3">
    <source>
        <dbReference type="ARBA" id="ARBA00022801"/>
    </source>
</evidence>
<dbReference type="STRING" id="206506.AAV32_05245"/>
<dbReference type="PIRSF" id="PIRSF005902">
    <property type="entry name" value="DNase_TatD"/>
    <property type="match status" value="1"/>
</dbReference>
<dbReference type="EMBL" id="LBNE01000002">
    <property type="protein sequence ID" value="KKO72465.1"/>
    <property type="molecule type" value="Genomic_DNA"/>
</dbReference>
<dbReference type="InterPro" id="IPR018228">
    <property type="entry name" value="DNase_TatD-rel_CS"/>
</dbReference>
<organism evidence="6 7">
    <name type="scientific">Kerstersia gyiorum</name>
    <dbReference type="NCBI Taxonomy" id="206506"/>
    <lineage>
        <taxon>Bacteria</taxon>
        <taxon>Pseudomonadati</taxon>
        <taxon>Pseudomonadota</taxon>
        <taxon>Betaproteobacteria</taxon>
        <taxon>Burkholderiales</taxon>
        <taxon>Alcaligenaceae</taxon>
        <taxon>Kerstersia</taxon>
    </lineage>
</organism>
<protein>
    <submittedName>
        <fullName evidence="6">DNAase</fullName>
    </submittedName>
</protein>
<dbReference type="InterPro" id="IPR001130">
    <property type="entry name" value="TatD-like"/>
</dbReference>
<dbReference type="CDD" id="cd01310">
    <property type="entry name" value="TatD_DNAse"/>
    <property type="match status" value="1"/>
</dbReference>
<keyword evidence="2 4" id="KW-0479">Metal-binding</keyword>
<name>A0A171KU98_9BURK</name>
<evidence type="ECO:0000256" key="1">
    <source>
        <dbReference type="ARBA" id="ARBA00009275"/>
    </source>
</evidence>
<feature type="transmembrane region" description="Helical" evidence="5">
    <location>
        <begin position="21"/>
        <end position="39"/>
    </location>
</feature>
<dbReference type="FunFam" id="3.20.20.140:FF:000005">
    <property type="entry name" value="TatD family hydrolase"/>
    <property type="match status" value="1"/>
</dbReference>
<dbReference type="InterPro" id="IPR032466">
    <property type="entry name" value="Metal_Hydrolase"/>
</dbReference>
<feature type="binding site" evidence="4">
    <location>
        <position position="136"/>
    </location>
    <ligand>
        <name>a divalent metal cation</name>
        <dbReference type="ChEBI" id="CHEBI:60240"/>
        <label>2</label>
    </ligand>
</feature>
<dbReference type="GO" id="GO:0016788">
    <property type="term" value="F:hydrolase activity, acting on ester bonds"/>
    <property type="evidence" value="ECO:0007669"/>
    <property type="project" value="InterPro"/>
</dbReference>
<evidence type="ECO:0000313" key="6">
    <source>
        <dbReference type="EMBL" id="KKO72465.1"/>
    </source>
</evidence>
<accession>A0A171KU98</accession>
<keyword evidence="3" id="KW-0378">Hydrolase</keyword>
<reference evidence="6 7" key="1">
    <citation type="submission" date="2015-04" db="EMBL/GenBank/DDBJ databases">
        <title>Genome sequence of Kerstersia gyiorum CG1.</title>
        <authorList>
            <person name="Greninger A.L."/>
            <person name="Kozyreva V."/>
            <person name="Chaturvedi V."/>
        </authorList>
    </citation>
    <scope>NUCLEOTIDE SEQUENCE [LARGE SCALE GENOMIC DNA]</scope>
    <source>
        <strain evidence="6 7">CG1</strain>
    </source>
</reference>
<feature type="binding site" evidence="4">
    <location>
        <position position="8"/>
    </location>
    <ligand>
        <name>a divalent metal cation</name>
        <dbReference type="ChEBI" id="CHEBI:60240"/>
        <label>1</label>
    </ligand>
</feature>